<accession>A0A5C3EWD4</accession>
<proteinExistence type="predicted"/>
<keyword evidence="2" id="KW-1185">Reference proteome</keyword>
<evidence type="ECO:0000313" key="1">
    <source>
        <dbReference type="EMBL" id="SPO35449.1"/>
    </source>
</evidence>
<organism evidence="1 2">
    <name type="scientific">Pseudozyma flocculosa</name>
    <dbReference type="NCBI Taxonomy" id="84751"/>
    <lineage>
        <taxon>Eukaryota</taxon>
        <taxon>Fungi</taxon>
        <taxon>Dikarya</taxon>
        <taxon>Basidiomycota</taxon>
        <taxon>Ustilaginomycotina</taxon>
        <taxon>Ustilaginomycetes</taxon>
        <taxon>Ustilaginales</taxon>
        <taxon>Ustilaginaceae</taxon>
        <taxon>Pseudozyma</taxon>
    </lineage>
</organism>
<dbReference type="Proteomes" id="UP000323386">
    <property type="component" value="Unassembled WGS sequence"/>
</dbReference>
<protein>
    <submittedName>
        <fullName evidence="1">Uncharacterized protein</fullName>
    </submittedName>
</protein>
<sequence>MARCPSLPAAVEPTGLAPPCWEQSLLSTRQSAYRLQQLVLSRWARAAHLRRGNIFAIRARHCQTKLEPLVLTLLLEPPKSLHHVGMEDGDTIACFVDLGKPCRGVIKC</sequence>
<reference evidence="1 2" key="1">
    <citation type="submission" date="2018-03" db="EMBL/GenBank/DDBJ databases">
        <authorList>
            <person name="Guldener U."/>
        </authorList>
    </citation>
    <scope>NUCLEOTIDE SEQUENCE [LARGE SCALE GENOMIC DNA]</scope>
    <source>
        <strain evidence="1 2">DAOM196992</strain>
    </source>
</reference>
<dbReference type="EMBL" id="OOIP01000002">
    <property type="protein sequence ID" value="SPO35449.1"/>
    <property type="molecule type" value="Genomic_DNA"/>
</dbReference>
<name>A0A5C3EWD4_9BASI</name>
<gene>
    <name evidence="1" type="ORF">PSFLO_00920</name>
</gene>
<evidence type="ECO:0000313" key="2">
    <source>
        <dbReference type="Proteomes" id="UP000323386"/>
    </source>
</evidence>
<dbReference type="AlphaFoldDB" id="A0A5C3EWD4"/>